<dbReference type="Pfam" id="PF08284">
    <property type="entry name" value="RVP_2"/>
    <property type="match status" value="1"/>
</dbReference>
<evidence type="ECO:0000256" key="8">
    <source>
        <dbReference type="SAM" id="MobiDB-lite"/>
    </source>
</evidence>
<keyword evidence="4" id="KW-0255">Endonuclease</keyword>
<keyword evidence="1" id="KW-0808">Transferase</keyword>
<dbReference type="GO" id="GO:0003964">
    <property type="term" value="F:RNA-directed DNA polymerase activity"/>
    <property type="evidence" value="ECO:0007669"/>
    <property type="project" value="UniProtKB-KW"/>
</dbReference>
<keyword evidence="7" id="KW-0862">Zinc</keyword>
<keyword evidence="7" id="KW-0479">Metal-binding</keyword>
<dbReference type="Gene3D" id="4.10.60.10">
    <property type="entry name" value="Zinc finger, CCHC-type"/>
    <property type="match status" value="1"/>
</dbReference>
<dbReference type="Gene3D" id="3.10.20.370">
    <property type="match status" value="1"/>
</dbReference>
<feature type="domain" description="CCHC-type" evidence="9">
    <location>
        <begin position="298"/>
        <end position="313"/>
    </location>
</feature>
<protein>
    <submittedName>
        <fullName evidence="11">Reverse transcriptase domain-containing protein</fullName>
    </submittedName>
</protein>
<evidence type="ECO:0000256" key="5">
    <source>
        <dbReference type="ARBA" id="ARBA00022801"/>
    </source>
</evidence>
<dbReference type="PROSITE" id="PS50158">
    <property type="entry name" value="ZF_CCHC"/>
    <property type="match status" value="2"/>
</dbReference>
<dbReference type="PANTHER" id="PTHR37984:SF5">
    <property type="entry name" value="PROTEIN NYNRIN-LIKE"/>
    <property type="match status" value="1"/>
</dbReference>
<evidence type="ECO:0000259" key="10">
    <source>
        <dbReference type="PROSITE" id="PS50994"/>
    </source>
</evidence>
<accession>A0A2U1NS01</accession>
<name>A0A2U1NS01_ARTAN</name>
<dbReference type="GO" id="GO:0003676">
    <property type="term" value="F:nucleic acid binding"/>
    <property type="evidence" value="ECO:0007669"/>
    <property type="project" value="InterPro"/>
</dbReference>
<dbReference type="SUPFAM" id="SSF53098">
    <property type="entry name" value="Ribonuclease H-like"/>
    <property type="match status" value="1"/>
</dbReference>
<keyword evidence="5" id="KW-0378">Hydrolase</keyword>
<evidence type="ECO:0000256" key="6">
    <source>
        <dbReference type="ARBA" id="ARBA00022918"/>
    </source>
</evidence>
<sequence>MGSTTSILRIRSFTPESPIRPVGYSYKEFRACGPIEFCSTEGVVYLVRWMEKTELVFNVSTCAENAKVKFATFTLKDEALTWWNNYCKSVGSEVAYAMAWEQFKSLLIKTYCPRNEIKKLEIEFWNHKVKGTDMTTYNRRFQELALLCPDMVRTETLKIERYTDGLPVATRNDVIAAKPANLHEAITIAQQLMDSLILENAEKGKNGKRKRDHHSKGNDHRSKQQDVAKVYAIGDGEKKNQHGELHMCRRCYQNHTGYCIVVCKNCSKVGHIAKDCKARTLAMVQATPKANGKANVTCFSCGKKGHYRNECRESWNRGNQGTGGNGHNHGNRGTEGNHGQQDTRTPKLEAGAAHGRVADRSFVSIKFVPLLEISPTALGVGNDVELANGNIERITTIIRGCTLNFLNYPFNIDLLPVTLGSFDVIIGMDWLSKYRANVICDKKIVRVPYGKEIFNIQGDRSGSRSLSKLTVISCTRLPKLIDKGCYLFLAQISEKGEKEKKGKCIGDVPIVHDFPDVFPGDLPGIPPTRKVEFQIDLIPGAAPVARAPYRVSPTEPEEFSKQLAELSEKGFIRPSSSPWGAPVLFVKKKDGSFRMCIDYRELNKLTVKNRYPLPRIDDLFDQLQGSSVYSKIDLRSDIINFGFWKKTFRRRLSEPVMDTMNSNAPILALPEGSEDFVMYCDASHIGLGAVLMQREKVIAYASRQLKKHEKNYTTHDLELGAMVFAPRIWRHYLYGTKCVVYTDHKSLQHILNQKELNMRQRRRIELLSDYDCKIRYHPGNANVIVDALSRKERIPRYGMDFTTKLPRTTSGCDAIWVIVDRLIKSAHFLAISENDGIDKLARLYVMEIVSRHGVPISIISDRDSRFTSAF</sequence>
<dbReference type="InterPro" id="IPR021109">
    <property type="entry name" value="Peptidase_aspartic_dom_sf"/>
</dbReference>
<evidence type="ECO:0000256" key="4">
    <source>
        <dbReference type="ARBA" id="ARBA00022759"/>
    </source>
</evidence>
<dbReference type="Pfam" id="PF19259">
    <property type="entry name" value="Ty3_capsid"/>
    <property type="match status" value="1"/>
</dbReference>
<reference evidence="11 12" key="1">
    <citation type="journal article" date="2018" name="Mol. Plant">
        <title>The genome of Artemisia annua provides insight into the evolution of Asteraceae family and artemisinin biosynthesis.</title>
        <authorList>
            <person name="Shen Q."/>
            <person name="Zhang L."/>
            <person name="Liao Z."/>
            <person name="Wang S."/>
            <person name="Yan T."/>
            <person name="Shi P."/>
            <person name="Liu M."/>
            <person name="Fu X."/>
            <person name="Pan Q."/>
            <person name="Wang Y."/>
            <person name="Lv Z."/>
            <person name="Lu X."/>
            <person name="Zhang F."/>
            <person name="Jiang W."/>
            <person name="Ma Y."/>
            <person name="Chen M."/>
            <person name="Hao X."/>
            <person name="Li L."/>
            <person name="Tang Y."/>
            <person name="Lv G."/>
            <person name="Zhou Y."/>
            <person name="Sun X."/>
            <person name="Brodelius P.E."/>
            <person name="Rose J.K.C."/>
            <person name="Tang K."/>
        </authorList>
    </citation>
    <scope>NUCLEOTIDE SEQUENCE [LARGE SCALE GENOMIC DNA]</scope>
    <source>
        <strain evidence="12">cv. Huhao1</strain>
        <tissue evidence="11">Leaf</tissue>
    </source>
</reference>
<evidence type="ECO:0000256" key="3">
    <source>
        <dbReference type="ARBA" id="ARBA00022722"/>
    </source>
</evidence>
<dbReference type="Gene3D" id="3.30.420.10">
    <property type="entry name" value="Ribonuclease H-like superfamily/Ribonuclease H"/>
    <property type="match status" value="1"/>
</dbReference>
<gene>
    <name evidence="11" type="ORF">CTI12_AA236540</name>
</gene>
<dbReference type="OrthoDB" id="437338at2759"/>
<dbReference type="FunFam" id="3.10.20.370:FF:000001">
    <property type="entry name" value="Retrovirus-related Pol polyprotein from transposon 17.6-like protein"/>
    <property type="match status" value="1"/>
</dbReference>
<feature type="domain" description="CCHC-type" evidence="9">
    <location>
        <begin position="263"/>
        <end position="277"/>
    </location>
</feature>
<evidence type="ECO:0000259" key="9">
    <source>
        <dbReference type="PROSITE" id="PS50158"/>
    </source>
</evidence>
<proteinExistence type="predicted"/>
<dbReference type="CDD" id="cd00303">
    <property type="entry name" value="retropepsin_like"/>
    <property type="match status" value="1"/>
</dbReference>
<dbReference type="SUPFAM" id="SSF56672">
    <property type="entry name" value="DNA/RNA polymerases"/>
    <property type="match status" value="1"/>
</dbReference>
<keyword evidence="2" id="KW-0548">Nucleotidyltransferase</keyword>
<dbReference type="SMART" id="SM00343">
    <property type="entry name" value="ZnF_C2HC"/>
    <property type="match status" value="2"/>
</dbReference>
<feature type="domain" description="Integrase catalytic" evidence="10">
    <location>
        <begin position="787"/>
        <end position="870"/>
    </location>
</feature>
<feature type="compositionally biased region" description="Basic and acidic residues" evidence="8">
    <location>
        <begin position="215"/>
        <end position="226"/>
    </location>
</feature>
<dbReference type="SUPFAM" id="SSF57756">
    <property type="entry name" value="Retrovirus zinc finger-like domains"/>
    <property type="match status" value="1"/>
</dbReference>
<dbReference type="Pfam" id="PF00098">
    <property type="entry name" value="zf-CCHC"/>
    <property type="match status" value="2"/>
</dbReference>
<dbReference type="STRING" id="35608.A0A2U1NS01"/>
<evidence type="ECO:0000313" key="12">
    <source>
        <dbReference type="Proteomes" id="UP000245207"/>
    </source>
</evidence>
<dbReference type="CDD" id="cd01647">
    <property type="entry name" value="RT_LTR"/>
    <property type="match status" value="1"/>
</dbReference>
<keyword evidence="12" id="KW-1185">Reference proteome</keyword>
<dbReference type="Gene3D" id="3.10.10.10">
    <property type="entry name" value="HIV Type 1 Reverse Transcriptase, subunit A, domain 1"/>
    <property type="match status" value="1"/>
</dbReference>
<dbReference type="InterPro" id="IPR001584">
    <property type="entry name" value="Integrase_cat-core"/>
</dbReference>
<dbReference type="GO" id="GO:0008270">
    <property type="term" value="F:zinc ion binding"/>
    <property type="evidence" value="ECO:0007669"/>
    <property type="project" value="UniProtKB-KW"/>
</dbReference>
<organism evidence="11 12">
    <name type="scientific">Artemisia annua</name>
    <name type="common">Sweet wormwood</name>
    <dbReference type="NCBI Taxonomy" id="35608"/>
    <lineage>
        <taxon>Eukaryota</taxon>
        <taxon>Viridiplantae</taxon>
        <taxon>Streptophyta</taxon>
        <taxon>Embryophyta</taxon>
        <taxon>Tracheophyta</taxon>
        <taxon>Spermatophyta</taxon>
        <taxon>Magnoliopsida</taxon>
        <taxon>eudicotyledons</taxon>
        <taxon>Gunneridae</taxon>
        <taxon>Pentapetalae</taxon>
        <taxon>asterids</taxon>
        <taxon>campanulids</taxon>
        <taxon>Asterales</taxon>
        <taxon>Asteraceae</taxon>
        <taxon>Asteroideae</taxon>
        <taxon>Anthemideae</taxon>
        <taxon>Artemisiinae</taxon>
        <taxon>Artemisia</taxon>
    </lineage>
</organism>
<dbReference type="InterPro" id="IPR012337">
    <property type="entry name" value="RNaseH-like_sf"/>
</dbReference>
<dbReference type="AlphaFoldDB" id="A0A2U1NS01"/>
<evidence type="ECO:0000256" key="2">
    <source>
        <dbReference type="ARBA" id="ARBA00022695"/>
    </source>
</evidence>
<keyword evidence="7" id="KW-0863">Zinc-finger</keyword>
<dbReference type="GO" id="GO:0004519">
    <property type="term" value="F:endonuclease activity"/>
    <property type="evidence" value="ECO:0007669"/>
    <property type="project" value="UniProtKB-KW"/>
</dbReference>
<dbReference type="PROSITE" id="PS50994">
    <property type="entry name" value="INTEGRASE"/>
    <property type="match status" value="1"/>
</dbReference>
<dbReference type="InterPro" id="IPR045358">
    <property type="entry name" value="Ty3_capsid"/>
</dbReference>
<dbReference type="GO" id="GO:0015074">
    <property type="term" value="P:DNA integration"/>
    <property type="evidence" value="ECO:0007669"/>
    <property type="project" value="InterPro"/>
</dbReference>
<dbReference type="Proteomes" id="UP000245207">
    <property type="component" value="Unassembled WGS sequence"/>
</dbReference>
<evidence type="ECO:0000256" key="7">
    <source>
        <dbReference type="PROSITE-ProRule" id="PRU00047"/>
    </source>
</evidence>
<dbReference type="Pfam" id="PF17917">
    <property type="entry name" value="RT_RNaseH"/>
    <property type="match status" value="1"/>
</dbReference>
<dbReference type="InterPro" id="IPR036875">
    <property type="entry name" value="Znf_CCHC_sf"/>
</dbReference>
<comment type="caution">
    <text evidence="11">The sequence shown here is derived from an EMBL/GenBank/DDBJ whole genome shotgun (WGS) entry which is preliminary data.</text>
</comment>
<keyword evidence="6 11" id="KW-0695">RNA-directed DNA polymerase</keyword>
<dbReference type="InterPro" id="IPR043502">
    <property type="entry name" value="DNA/RNA_pol_sf"/>
</dbReference>
<dbReference type="InterPro" id="IPR050951">
    <property type="entry name" value="Retrovirus_Pol_polyprotein"/>
</dbReference>
<dbReference type="InterPro" id="IPR001878">
    <property type="entry name" value="Znf_CCHC"/>
</dbReference>
<dbReference type="CDD" id="cd09274">
    <property type="entry name" value="RNase_HI_RT_Ty3"/>
    <property type="match status" value="1"/>
</dbReference>
<dbReference type="PANTHER" id="PTHR37984">
    <property type="entry name" value="PROTEIN CBG26694"/>
    <property type="match status" value="1"/>
</dbReference>
<evidence type="ECO:0000256" key="1">
    <source>
        <dbReference type="ARBA" id="ARBA00022679"/>
    </source>
</evidence>
<feature type="region of interest" description="Disordered" evidence="8">
    <location>
        <begin position="203"/>
        <end position="227"/>
    </location>
</feature>
<dbReference type="Gene3D" id="2.40.70.10">
    <property type="entry name" value="Acid Proteases"/>
    <property type="match status" value="1"/>
</dbReference>
<dbReference type="InterPro" id="IPR041373">
    <property type="entry name" value="RT_RNaseH"/>
</dbReference>
<evidence type="ECO:0000313" key="11">
    <source>
        <dbReference type="EMBL" id="PWA76257.1"/>
    </source>
</evidence>
<dbReference type="EMBL" id="PKPP01002289">
    <property type="protein sequence ID" value="PWA76257.1"/>
    <property type="molecule type" value="Genomic_DNA"/>
</dbReference>
<feature type="region of interest" description="Disordered" evidence="8">
    <location>
        <begin position="316"/>
        <end position="345"/>
    </location>
</feature>
<dbReference type="GO" id="GO:0016787">
    <property type="term" value="F:hydrolase activity"/>
    <property type="evidence" value="ECO:0007669"/>
    <property type="project" value="UniProtKB-KW"/>
</dbReference>
<dbReference type="InterPro" id="IPR036397">
    <property type="entry name" value="RNaseH_sf"/>
</dbReference>
<keyword evidence="3" id="KW-0540">Nuclease</keyword>